<keyword evidence="5" id="KW-0645">Protease</keyword>
<dbReference type="Gene3D" id="3.90.1310.10">
    <property type="entry name" value="Penicillin-binding protein 2a (Domain 2)"/>
    <property type="match status" value="1"/>
</dbReference>
<accession>A0A0F9QIN6</accession>
<dbReference type="NCBIfam" id="TIGR03423">
    <property type="entry name" value="pbp2_mrdA"/>
    <property type="match status" value="1"/>
</dbReference>
<evidence type="ECO:0000313" key="15">
    <source>
        <dbReference type="EMBL" id="KKN42339.1"/>
    </source>
</evidence>
<dbReference type="Gene3D" id="3.40.710.10">
    <property type="entry name" value="DD-peptidase/beta-lactamase superfamily"/>
    <property type="match status" value="1"/>
</dbReference>
<feature type="domain" description="Penicillin-binding protein dimerisation" evidence="14">
    <location>
        <begin position="62"/>
        <end position="236"/>
    </location>
</feature>
<keyword evidence="11" id="KW-0472">Membrane</keyword>
<comment type="subcellular location">
    <subcellularLocation>
        <location evidence="2">Cell membrane</location>
    </subcellularLocation>
    <subcellularLocation>
        <location evidence="1">Membrane</location>
        <topology evidence="1">Single-pass membrane protein</topology>
    </subcellularLocation>
</comment>
<name>A0A0F9QIN6_9ZZZZ</name>
<keyword evidence="6" id="KW-0812">Transmembrane</keyword>
<evidence type="ECO:0000256" key="11">
    <source>
        <dbReference type="ARBA" id="ARBA00023136"/>
    </source>
</evidence>
<dbReference type="GO" id="GO:0009002">
    <property type="term" value="F:serine-type D-Ala-D-Ala carboxypeptidase activity"/>
    <property type="evidence" value="ECO:0007669"/>
    <property type="project" value="InterPro"/>
</dbReference>
<feature type="domain" description="Penicillin-binding protein transpeptidase" evidence="13">
    <location>
        <begin position="269"/>
        <end position="603"/>
    </location>
</feature>
<dbReference type="EMBL" id="LAZR01001588">
    <property type="protein sequence ID" value="KKN42339.1"/>
    <property type="molecule type" value="Genomic_DNA"/>
</dbReference>
<evidence type="ECO:0000259" key="13">
    <source>
        <dbReference type="Pfam" id="PF00905"/>
    </source>
</evidence>
<evidence type="ECO:0000256" key="8">
    <source>
        <dbReference type="ARBA" id="ARBA00022960"/>
    </source>
</evidence>
<evidence type="ECO:0000259" key="14">
    <source>
        <dbReference type="Pfam" id="PF03717"/>
    </source>
</evidence>
<keyword evidence="9" id="KW-0573">Peptidoglycan synthesis</keyword>
<dbReference type="Pfam" id="PF03717">
    <property type="entry name" value="PBP_dimer"/>
    <property type="match status" value="1"/>
</dbReference>
<keyword evidence="10" id="KW-1133">Transmembrane helix</keyword>
<comment type="caution">
    <text evidence="15">The sequence shown here is derived from an EMBL/GenBank/DDBJ whole genome shotgun (WGS) entry which is preliminary data.</text>
</comment>
<keyword evidence="12" id="KW-0961">Cell wall biogenesis/degradation</keyword>
<dbReference type="InterPro" id="IPR036138">
    <property type="entry name" value="PBP_dimer_sf"/>
</dbReference>
<dbReference type="InterPro" id="IPR017790">
    <property type="entry name" value="Penicillin-binding_protein_2"/>
</dbReference>
<gene>
    <name evidence="15" type="ORF">LCGC14_0714280</name>
</gene>
<evidence type="ECO:0000256" key="10">
    <source>
        <dbReference type="ARBA" id="ARBA00022989"/>
    </source>
</evidence>
<dbReference type="SUPFAM" id="SSF56601">
    <property type="entry name" value="beta-lactamase/transpeptidase-like"/>
    <property type="match status" value="1"/>
</dbReference>
<dbReference type="AlphaFoldDB" id="A0A0F9QIN6"/>
<dbReference type="GO" id="GO:0009252">
    <property type="term" value="P:peptidoglycan biosynthetic process"/>
    <property type="evidence" value="ECO:0007669"/>
    <property type="project" value="UniProtKB-KW"/>
</dbReference>
<proteinExistence type="predicted"/>
<dbReference type="Pfam" id="PF00905">
    <property type="entry name" value="Transpeptidase"/>
    <property type="match status" value="1"/>
</dbReference>
<evidence type="ECO:0000256" key="6">
    <source>
        <dbReference type="ARBA" id="ARBA00022692"/>
    </source>
</evidence>
<dbReference type="PANTHER" id="PTHR30627:SF2">
    <property type="entry name" value="PEPTIDOGLYCAN D,D-TRANSPEPTIDASE MRDA"/>
    <property type="match status" value="1"/>
</dbReference>
<evidence type="ECO:0000256" key="5">
    <source>
        <dbReference type="ARBA" id="ARBA00022670"/>
    </source>
</evidence>
<keyword evidence="4" id="KW-0997">Cell inner membrane</keyword>
<dbReference type="InterPro" id="IPR005311">
    <property type="entry name" value="PBP_dimer"/>
</dbReference>
<keyword evidence="8" id="KW-0133">Cell shape</keyword>
<dbReference type="GO" id="GO:0005886">
    <property type="term" value="C:plasma membrane"/>
    <property type="evidence" value="ECO:0007669"/>
    <property type="project" value="UniProtKB-SubCell"/>
</dbReference>
<protein>
    <recommendedName>
        <fullName evidence="16">Penicillin-binding protein 2</fullName>
    </recommendedName>
</protein>
<dbReference type="GO" id="GO:0008360">
    <property type="term" value="P:regulation of cell shape"/>
    <property type="evidence" value="ECO:0007669"/>
    <property type="project" value="UniProtKB-KW"/>
</dbReference>
<dbReference type="SUPFAM" id="SSF56519">
    <property type="entry name" value="Penicillin binding protein dimerisation domain"/>
    <property type="match status" value="1"/>
</dbReference>
<dbReference type="InterPro" id="IPR050515">
    <property type="entry name" value="Beta-lactam/transpept"/>
</dbReference>
<keyword evidence="3" id="KW-1003">Cell membrane</keyword>
<evidence type="ECO:0008006" key="16">
    <source>
        <dbReference type="Google" id="ProtNLM"/>
    </source>
</evidence>
<sequence>MRRSRADSDASHAKLSRRAALLGGVQLLFMGGLAARMNYLQVDQADQFRLLAEENRINIRLIPPSRGEIFDRNGVRLAQNVPSYRIVIVREDADDVDAVMDQLAQVIKLDPEMRERALAEIKRSAPFLPVTVADNVSWDDVSRVSVNTPALPGVSPEVGLTRVYPRGSDFAHIVGRVGRVSQADLDALEDPDAVLRIPRFQIGKINVEARQESLLRGVAGTKQVEVNATGRVMRELARREGQSGADIQLTVDSKLQNYVQARLGTESAAVVIIDCENGDLVTSASSPSYDPNLFVGGISSADYNPLLESKYRPLVNKTVQGTYPPGSTYKMMVALAALEAGIAGPDDTTYCPGFLEVGGRRFHCWKRAGHGWVDLETSLKQSCDVYYYDLALKVGIENISAMANRFGLGIKHDLPLSSVAAGLAPTKQWKQSARGASWVIGDTVNASIGQGFTLSSPLQLALMTARIATNRIVTPRLIKSIDGIEQPSGAGEPLGVSENNIRKVRKGMQVVVNDRRGTAYRSRIIADEMRMAGKTGTSQVRNITAAERARGVSRNEDLPWERRDHALFVAFAPYDKPRYALSVLVEHGGGGSAAAAPIARDVMLQALYGGEPPLDAYPTADRARIATQQEELRKVQPQAAINGNDQA</sequence>
<evidence type="ECO:0000256" key="9">
    <source>
        <dbReference type="ARBA" id="ARBA00022984"/>
    </source>
</evidence>
<dbReference type="GO" id="GO:0008658">
    <property type="term" value="F:penicillin binding"/>
    <property type="evidence" value="ECO:0007669"/>
    <property type="project" value="InterPro"/>
</dbReference>
<keyword evidence="7" id="KW-0378">Hydrolase</keyword>
<dbReference type="GO" id="GO:0071972">
    <property type="term" value="F:peptidoglycan L,D-transpeptidase activity"/>
    <property type="evidence" value="ECO:0007669"/>
    <property type="project" value="TreeGrafter"/>
</dbReference>
<evidence type="ECO:0000256" key="7">
    <source>
        <dbReference type="ARBA" id="ARBA00022801"/>
    </source>
</evidence>
<dbReference type="PANTHER" id="PTHR30627">
    <property type="entry name" value="PEPTIDOGLYCAN D,D-TRANSPEPTIDASE"/>
    <property type="match status" value="1"/>
</dbReference>
<dbReference type="InterPro" id="IPR001460">
    <property type="entry name" value="PCN-bd_Tpept"/>
</dbReference>
<dbReference type="InterPro" id="IPR012338">
    <property type="entry name" value="Beta-lactam/transpept-like"/>
</dbReference>
<evidence type="ECO:0000256" key="12">
    <source>
        <dbReference type="ARBA" id="ARBA00023316"/>
    </source>
</evidence>
<reference evidence="15" key="1">
    <citation type="journal article" date="2015" name="Nature">
        <title>Complex archaea that bridge the gap between prokaryotes and eukaryotes.</title>
        <authorList>
            <person name="Spang A."/>
            <person name="Saw J.H."/>
            <person name="Jorgensen S.L."/>
            <person name="Zaremba-Niedzwiedzka K."/>
            <person name="Martijn J."/>
            <person name="Lind A.E."/>
            <person name="van Eijk R."/>
            <person name="Schleper C."/>
            <person name="Guy L."/>
            <person name="Ettema T.J."/>
        </authorList>
    </citation>
    <scope>NUCLEOTIDE SEQUENCE</scope>
</reference>
<evidence type="ECO:0000256" key="4">
    <source>
        <dbReference type="ARBA" id="ARBA00022519"/>
    </source>
</evidence>
<evidence type="ECO:0000256" key="3">
    <source>
        <dbReference type="ARBA" id="ARBA00022475"/>
    </source>
</evidence>
<dbReference type="GO" id="GO:0006508">
    <property type="term" value="P:proteolysis"/>
    <property type="evidence" value="ECO:0007669"/>
    <property type="project" value="UniProtKB-KW"/>
</dbReference>
<organism evidence="15">
    <name type="scientific">marine sediment metagenome</name>
    <dbReference type="NCBI Taxonomy" id="412755"/>
    <lineage>
        <taxon>unclassified sequences</taxon>
        <taxon>metagenomes</taxon>
        <taxon>ecological metagenomes</taxon>
    </lineage>
</organism>
<evidence type="ECO:0000256" key="1">
    <source>
        <dbReference type="ARBA" id="ARBA00004167"/>
    </source>
</evidence>
<evidence type="ECO:0000256" key="2">
    <source>
        <dbReference type="ARBA" id="ARBA00004236"/>
    </source>
</evidence>
<dbReference type="GO" id="GO:0071555">
    <property type="term" value="P:cell wall organization"/>
    <property type="evidence" value="ECO:0007669"/>
    <property type="project" value="UniProtKB-KW"/>
</dbReference>